<feature type="domain" description="PPPDE" evidence="5">
    <location>
        <begin position="39"/>
        <end position="217"/>
    </location>
</feature>
<dbReference type="InterPro" id="IPR042266">
    <property type="entry name" value="PPPDE_sf"/>
</dbReference>
<dbReference type="RefSeq" id="XP_010704367.1">
    <property type="nucleotide sequence ID" value="XM_010706065.1"/>
</dbReference>
<dbReference type="Gene3D" id="3.90.1720.30">
    <property type="entry name" value="PPPDE domains"/>
    <property type="match status" value="1"/>
</dbReference>
<evidence type="ECO:0000256" key="1">
    <source>
        <dbReference type="ARBA" id="ARBA00008140"/>
    </source>
</evidence>
<evidence type="ECO:0000259" key="5">
    <source>
        <dbReference type="PROSITE" id="PS51858"/>
    </source>
</evidence>
<dbReference type="GO" id="GO:0101005">
    <property type="term" value="F:deubiquitinase activity"/>
    <property type="evidence" value="ECO:0007669"/>
    <property type="project" value="TreeGrafter"/>
</dbReference>
<keyword evidence="2" id="KW-0645">Protease</keyword>
<organism evidence="6 7">
    <name type="scientific">Leishmania panamensis</name>
    <dbReference type="NCBI Taxonomy" id="5679"/>
    <lineage>
        <taxon>Eukaryota</taxon>
        <taxon>Discoba</taxon>
        <taxon>Euglenozoa</taxon>
        <taxon>Kinetoplastea</taxon>
        <taxon>Metakinetoplastina</taxon>
        <taxon>Trypanosomatida</taxon>
        <taxon>Trypanosomatidae</taxon>
        <taxon>Leishmaniinae</taxon>
        <taxon>Leishmania</taxon>
        <taxon>Leishmania guyanensis species complex</taxon>
    </lineage>
</organism>
<evidence type="ECO:0000256" key="3">
    <source>
        <dbReference type="ARBA" id="ARBA00022801"/>
    </source>
</evidence>
<dbReference type="PROSITE" id="PS51858">
    <property type="entry name" value="PPPDE"/>
    <property type="match status" value="1"/>
</dbReference>
<dbReference type="VEuPathDB" id="TriTrypDB:LPAL13_090018500"/>
<dbReference type="SMART" id="SM01179">
    <property type="entry name" value="DUF862"/>
    <property type="match status" value="1"/>
</dbReference>
<evidence type="ECO:0000256" key="2">
    <source>
        <dbReference type="ARBA" id="ARBA00022670"/>
    </source>
</evidence>
<dbReference type="OrthoDB" id="412286at2759"/>
<keyword evidence="3 6" id="KW-0378">Hydrolase</keyword>
<reference evidence="6 7" key="1">
    <citation type="journal article" date="2015" name="Sci. Rep.">
        <title>The genome of Leishmania panamensis: insights into genomics of the L. (Viannia) subgenus.</title>
        <authorList>
            <person name="Llanes A."/>
            <person name="Restrepo C.M."/>
            <person name="Vecchio G.D."/>
            <person name="Anguizola F.J."/>
            <person name="Lleonart R."/>
        </authorList>
    </citation>
    <scope>NUCLEOTIDE SEQUENCE [LARGE SCALE GENOMIC DNA]</scope>
    <source>
        <strain evidence="6 7">MHOM/PA/94/PSC-1</strain>
    </source>
</reference>
<dbReference type="Pfam" id="PF05903">
    <property type="entry name" value="Peptidase_C97"/>
    <property type="match status" value="1"/>
</dbReference>
<dbReference type="AlphaFoldDB" id="A0A088RJR2"/>
<feature type="compositionally biased region" description="Low complexity" evidence="4">
    <location>
        <begin position="12"/>
        <end position="25"/>
    </location>
</feature>
<protein>
    <submittedName>
        <fullName evidence="6">Peptidase, putative</fullName>
        <ecNumber evidence="6">3.4.-.-</ecNumber>
    </submittedName>
</protein>
<dbReference type="EC" id="3.4.-.-" evidence="6"/>
<dbReference type="GO" id="GO:0016579">
    <property type="term" value="P:protein deubiquitination"/>
    <property type="evidence" value="ECO:0007669"/>
    <property type="project" value="TreeGrafter"/>
</dbReference>
<evidence type="ECO:0000256" key="4">
    <source>
        <dbReference type="SAM" id="MobiDB-lite"/>
    </source>
</evidence>
<dbReference type="GO" id="GO:0006508">
    <property type="term" value="P:proteolysis"/>
    <property type="evidence" value="ECO:0007669"/>
    <property type="project" value="UniProtKB-KW"/>
</dbReference>
<name>A0A088RJR2_LEIPA</name>
<feature type="region of interest" description="Disordered" evidence="4">
    <location>
        <begin position="1"/>
        <end position="25"/>
    </location>
</feature>
<proteinExistence type="inferred from homology"/>
<keyword evidence="7" id="KW-1185">Reference proteome</keyword>
<feature type="compositionally biased region" description="Polar residues" evidence="4">
    <location>
        <begin position="1"/>
        <end position="11"/>
    </location>
</feature>
<dbReference type="eggNOG" id="KOG0324">
    <property type="taxonomic scope" value="Eukaryota"/>
</dbReference>
<dbReference type="VEuPathDB" id="TriTrypDB:LPMP_091300"/>
<dbReference type="PANTHER" id="PTHR12378">
    <property type="entry name" value="DESUMOYLATING ISOPEPTIDASE"/>
    <property type="match status" value="1"/>
</dbReference>
<evidence type="ECO:0000313" key="6">
    <source>
        <dbReference type="EMBL" id="AIN96045.1"/>
    </source>
</evidence>
<evidence type="ECO:0000313" key="7">
    <source>
        <dbReference type="Proteomes" id="UP000063063"/>
    </source>
</evidence>
<dbReference type="Proteomes" id="UP000063063">
    <property type="component" value="Chromosome 9"/>
</dbReference>
<dbReference type="EMBL" id="CP009378">
    <property type="protein sequence ID" value="AIN96045.1"/>
    <property type="molecule type" value="Genomic_DNA"/>
</dbReference>
<dbReference type="InterPro" id="IPR008580">
    <property type="entry name" value="PPPDE_dom"/>
</dbReference>
<accession>A0A088RJR2</accession>
<dbReference type="GeneID" id="22572700"/>
<gene>
    <name evidence="6" type="ORF">LPMP_091300</name>
</gene>
<comment type="similarity">
    <text evidence="1">Belongs to the DeSI family.</text>
</comment>
<sequence length="222" mass="24745">MYPNNSDITTVSASESGAAGKSASPANLKDCEEAARQPNAVFVNVYDILKFNSWLWSVGIGVHHVGIQVYDAEYQFGRCDEGSGVRVVEPRHSSPHIFREQFYVGQTQLSALAVQELVSSFAQSDTWLGSRYHLVKHNCIHFAHAFCEALLPPNVRVAQMRTALPSMYQCAYMEEVEVDAQRYSLPVLIPPHVDRLSNYAASYLPDSVLQMLDSMDNSFIVP</sequence>
<dbReference type="KEGG" id="lpan:LPMP_091300"/>
<dbReference type="PANTHER" id="PTHR12378:SF80">
    <property type="entry name" value="IP06716P-RELATED"/>
    <property type="match status" value="1"/>
</dbReference>